<dbReference type="Proteomes" id="UP000646548">
    <property type="component" value="Unassembled WGS sequence"/>
</dbReference>
<comment type="caution">
    <text evidence="1">The sequence shown here is derived from an EMBL/GenBank/DDBJ whole genome shotgun (WGS) entry which is preliminary data.</text>
</comment>
<proteinExistence type="predicted"/>
<organism evidence="1 2">
    <name type="scientific">Oryzias melastigma</name>
    <name type="common">Marine medaka</name>
    <dbReference type="NCBI Taxonomy" id="30732"/>
    <lineage>
        <taxon>Eukaryota</taxon>
        <taxon>Metazoa</taxon>
        <taxon>Chordata</taxon>
        <taxon>Craniata</taxon>
        <taxon>Vertebrata</taxon>
        <taxon>Euteleostomi</taxon>
        <taxon>Actinopterygii</taxon>
        <taxon>Neopterygii</taxon>
        <taxon>Teleostei</taxon>
        <taxon>Neoteleostei</taxon>
        <taxon>Acanthomorphata</taxon>
        <taxon>Ovalentaria</taxon>
        <taxon>Atherinomorphae</taxon>
        <taxon>Beloniformes</taxon>
        <taxon>Adrianichthyidae</taxon>
        <taxon>Oryziinae</taxon>
        <taxon>Oryzias</taxon>
    </lineage>
</organism>
<dbReference type="AlphaFoldDB" id="A0A834FCH8"/>
<protein>
    <submittedName>
        <fullName evidence="1">Uncharacterized protein</fullName>
    </submittedName>
</protein>
<sequence length="146" mass="16975">MILFNDRQAQSIPFQRKEIHGFRVKFRVPRFLDDRTWTSGPEPRPWFCSWLFFVEVLKIISRIKSEVISLRVRNRKFREEFLQNIAQNQENLQTFSSEPEPGEPADVLLISLSVCSLVLQVPEGSADELCFLVELDLLAGTMFSVL</sequence>
<accession>A0A834FCH8</accession>
<name>A0A834FCH8_ORYME</name>
<evidence type="ECO:0000313" key="2">
    <source>
        <dbReference type="Proteomes" id="UP000646548"/>
    </source>
</evidence>
<reference evidence="1" key="1">
    <citation type="journal article" name="BMC Genomics">
        <title>Long-read sequencing and de novo genome assembly of marine medaka (Oryzias melastigma).</title>
        <authorList>
            <person name="Liang P."/>
            <person name="Saqib H.S.A."/>
            <person name="Ni X."/>
            <person name="Shen Y."/>
        </authorList>
    </citation>
    <scope>NUCLEOTIDE SEQUENCE</scope>
    <source>
        <strain evidence="1">Bigg-433</strain>
    </source>
</reference>
<dbReference type="EMBL" id="WKFB01000159">
    <property type="protein sequence ID" value="KAF6733385.1"/>
    <property type="molecule type" value="Genomic_DNA"/>
</dbReference>
<gene>
    <name evidence="1" type="ORF">FQA47_004127</name>
</gene>
<evidence type="ECO:0000313" key="1">
    <source>
        <dbReference type="EMBL" id="KAF6733385.1"/>
    </source>
</evidence>